<keyword evidence="5" id="KW-1185">Reference proteome</keyword>
<dbReference type="EMBL" id="BTGU01000514">
    <property type="protein sequence ID" value="GMN67869.1"/>
    <property type="molecule type" value="Genomic_DNA"/>
</dbReference>
<evidence type="ECO:0000313" key="2">
    <source>
        <dbReference type="EMBL" id="GMN67860.1"/>
    </source>
</evidence>
<organism evidence="1 5">
    <name type="scientific">Ficus carica</name>
    <name type="common">Common fig</name>
    <dbReference type="NCBI Taxonomy" id="3494"/>
    <lineage>
        <taxon>Eukaryota</taxon>
        <taxon>Viridiplantae</taxon>
        <taxon>Streptophyta</taxon>
        <taxon>Embryophyta</taxon>
        <taxon>Tracheophyta</taxon>
        <taxon>Spermatophyta</taxon>
        <taxon>Magnoliopsida</taxon>
        <taxon>eudicotyledons</taxon>
        <taxon>Gunneridae</taxon>
        <taxon>Pentapetalae</taxon>
        <taxon>rosids</taxon>
        <taxon>fabids</taxon>
        <taxon>Rosales</taxon>
        <taxon>Moraceae</taxon>
        <taxon>Ficeae</taxon>
        <taxon>Ficus</taxon>
    </lineage>
</organism>
<reference evidence="1" key="1">
    <citation type="submission" date="2023-07" db="EMBL/GenBank/DDBJ databases">
        <title>draft genome sequence of fig (Ficus carica).</title>
        <authorList>
            <person name="Takahashi T."/>
            <person name="Nishimura K."/>
        </authorList>
    </citation>
    <scope>NUCLEOTIDE SEQUENCE</scope>
</reference>
<evidence type="ECO:0000313" key="1">
    <source>
        <dbReference type="EMBL" id="GMN67857.1"/>
    </source>
</evidence>
<protein>
    <submittedName>
        <fullName evidence="1">Uncharacterized protein</fullName>
    </submittedName>
</protein>
<dbReference type="EMBL" id="BTGU01000512">
    <property type="protein sequence ID" value="GMN67860.1"/>
    <property type="molecule type" value="Genomic_DNA"/>
</dbReference>
<name>A0AA88E4B3_FICCA</name>
<evidence type="ECO:0000313" key="5">
    <source>
        <dbReference type="Proteomes" id="UP001187192"/>
    </source>
</evidence>
<dbReference type="EMBL" id="BTGU01000511">
    <property type="protein sequence ID" value="GMN67857.1"/>
    <property type="molecule type" value="Genomic_DNA"/>
</dbReference>
<dbReference type="Proteomes" id="UP001187192">
    <property type="component" value="Unassembled WGS sequence"/>
</dbReference>
<evidence type="ECO:0000313" key="4">
    <source>
        <dbReference type="EMBL" id="GMN67869.1"/>
    </source>
</evidence>
<sequence>MGLFIAGNGGFVGVCGVSWQLALGVSGGFGKSGLGWVTVAMRGGSAMVLGDLSMEIWAGLKASVRGGSLSILVAIPGQRALNSTIDS</sequence>
<dbReference type="EMBL" id="BTGU01000513">
    <property type="protein sequence ID" value="GMN67866.1"/>
    <property type="molecule type" value="Genomic_DNA"/>
</dbReference>
<dbReference type="AlphaFoldDB" id="A0AA88E4B3"/>
<gene>
    <name evidence="1" type="ORF">TIFTF001_036917</name>
    <name evidence="2" type="ORF">TIFTF001_036920</name>
    <name evidence="3" type="ORF">TIFTF001_036926</name>
    <name evidence="4" type="ORF">TIFTF001_036929</name>
</gene>
<comment type="caution">
    <text evidence="1">The sequence shown here is derived from an EMBL/GenBank/DDBJ whole genome shotgun (WGS) entry which is preliminary data.</text>
</comment>
<accession>A0AA88E4B3</accession>
<proteinExistence type="predicted"/>
<evidence type="ECO:0000313" key="3">
    <source>
        <dbReference type="EMBL" id="GMN67866.1"/>
    </source>
</evidence>